<sequence length="143" mass="16211">MFDKEQRDYITHARIGRLATADSDGRPHSVPVCFALLDETIVTPIDEKPKKRSAVTLQRSRDINENPRVNLLIDHYTEDWSKLGWVQIRGTATHLLPSESDHAPAVTSLRQKYAQYATHALEERPIIRITPGSVLTWGNLTTL</sequence>
<dbReference type="GO" id="GO:0070967">
    <property type="term" value="F:coenzyme F420 binding"/>
    <property type="evidence" value="ECO:0007669"/>
    <property type="project" value="TreeGrafter"/>
</dbReference>
<dbReference type="GO" id="GO:0016627">
    <property type="term" value="F:oxidoreductase activity, acting on the CH-CH group of donors"/>
    <property type="evidence" value="ECO:0007669"/>
    <property type="project" value="TreeGrafter"/>
</dbReference>
<name>A0AAV3UQY9_9EURY</name>
<evidence type="ECO:0000313" key="3">
    <source>
        <dbReference type="EMBL" id="GAA5064278.1"/>
    </source>
</evidence>
<reference evidence="3 4" key="1">
    <citation type="journal article" date="2019" name="Int. J. Syst. Evol. Microbiol.">
        <title>The Global Catalogue of Microorganisms (GCM) 10K type strain sequencing project: providing services to taxonomists for standard genome sequencing and annotation.</title>
        <authorList>
            <consortium name="The Broad Institute Genomics Platform"/>
            <consortium name="The Broad Institute Genome Sequencing Center for Infectious Disease"/>
            <person name="Wu L."/>
            <person name="Ma J."/>
        </authorList>
    </citation>
    <scope>NUCLEOTIDE SEQUENCE [LARGE SCALE GENOMIC DNA]</scope>
    <source>
        <strain evidence="3 4">JCM 17504</strain>
    </source>
</reference>
<dbReference type="Pfam" id="PF01243">
    <property type="entry name" value="PNPOx_N"/>
    <property type="match status" value="1"/>
</dbReference>
<dbReference type="EMBL" id="BAABKX010000030">
    <property type="protein sequence ID" value="GAA5064278.1"/>
    <property type="molecule type" value="Genomic_DNA"/>
</dbReference>
<dbReference type="PANTHER" id="PTHR35176">
    <property type="entry name" value="HEME OXYGENASE HI_0854-RELATED"/>
    <property type="match status" value="1"/>
</dbReference>
<dbReference type="PANTHER" id="PTHR35176:SF2">
    <property type="entry name" value="F420H(2)-DEPENDENT REDUCTASE RV1155"/>
    <property type="match status" value="1"/>
</dbReference>
<dbReference type="RefSeq" id="WP_227778820.1">
    <property type="nucleotide sequence ID" value="NZ_BAABKX010000030.1"/>
</dbReference>
<dbReference type="Gene3D" id="2.30.110.10">
    <property type="entry name" value="Electron Transport, Fmn-binding Protein, Chain A"/>
    <property type="match status" value="1"/>
</dbReference>
<gene>
    <name evidence="3" type="ORF">GCM10025751_53650</name>
</gene>
<dbReference type="InterPro" id="IPR012349">
    <property type="entry name" value="Split_barrel_FMN-bd"/>
</dbReference>
<dbReference type="GeneID" id="68617568"/>
<protein>
    <submittedName>
        <fullName evidence="3">TIGR03668 family PPOX class F420-dependent oxidoreductase</fullName>
    </submittedName>
</protein>
<organism evidence="3 4">
    <name type="scientific">Haladaptatus pallidirubidus</name>
    <dbReference type="NCBI Taxonomy" id="1008152"/>
    <lineage>
        <taxon>Archaea</taxon>
        <taxon>Methanobacteriati</taxon>
        <taxon>Methanobacteriota</taxon>
        <taxon>Stenosarchaea group</taxon>
        <taxon>Halobacteria</taxon>
        <taxon>Halobacteriales</taxon>
        <taxon>Haladaptataceae</taxon>
        <taxon>Haladaptatus</taxon>
    </lineage>
</organism>
<dbReference type="GO" id="GO:0005829">
    <property type="term" value="C:cytosol"/>
    <property type="evidence" value="ECO:0007669"/>
    <property type="project" value="TreeGrafter"/>
</dbReference>
<evidence type="ECO:0000256" key="1">
    <source>
        <dbReference type="ARBA" id="ARBA00023002"/>
    </source>
</evidence>
<feature type="domain" description="Pyridoxamine 5'-phosphate oxidase N-terminal" evidence="2">
    <location>
        <begin position="2"/>
        <end position="137"/>
    </location>
</feature>
<dbReference type="InterPro" id="IPR052019">
    <property type="entry name" value="F420H2_bilvrd_red/Heme_oxyg"/>
</dbReference>
<dbReference type="AlphaFoldDB" id="A0AAV3UQY9"/>
<evidence type="ECO:0000313" key="4">
    <source>
        <dbReference type="Proteomes" id="UP001501729"/>
    </source>
</evidence>
<keyword evidence="1" id="KW-0560">Oxidoreductase</keyword>
<keyword evidence="4" id="KW-1185">Reference proteome</keyword>
<dbReference type="SUPFAM" id="SSF50475">
    <property type="entry name" value="FMN-binding split barrel"/>
    <property type="match status" value="1"/>
</dbReference>
<dbReference type="Proteomes" id="UP001501729">
    <property type="component" value="Unassembled WGS sequence"/>
</dbReference>
<dbReference type="NCBIfam" id="TIGR03668">
    <property type="entry name" value="Rv0121_F420"/>
    <property type="match status" value="1"/>
</dbReference>
<dbReference type="InterPro" id="IPR011576">
    <property type="entry name" value="Pyridox_Oxase_N"/>
</dbReference>
<dbReference type="InterPro" id="IPR019967">
    <property type="entry name" value="F420-dep_enz_PPOX_Rv0121"/>
</dbReference>
<proteinExistence type="predicted"/>
<comment type="caution">
    <text evidence="3">The sequence shown here is derived from an EMBL/GenBank/DDBJ whole genome shotgun (WGS) entry which is preliminary data.</text>
</comment>
<accession>A0AAV3UQY9</accession>
<evidence type="ECO:0000259" key="2">
    <source>
        <dbReference type="Pfam" id="PF01243"/>
    </source>
</evidence>